<evidence type="ECO:0000313" key="1">
    <source>
        <dbReference type="EMBL" id="HII74445.1"/>
    </source>
</evidence>
<dbReference type="InterPro" id="IPR010165">
    <property type="entry name" value="CRISPR-Cmr3_IIIB"/>
</dbReference>
<dbReference type="InterPro" id="IPR019117">
    <property type="entry name" value="CRISPR-assoc_protein_Cmr3"/>
</dbReference>
<sequence length="285" mass="31699">MLRSSGEFDIETKGPASYAKSLLVPRPSTIAGMLASLLYKGSNKDYWLDDIKQNIKPISDICGPLIVKDNYGYVPLRIGSVFTFLKAPLKELSKCISDKISDIISFYEDKGEDYDKIDTKISKLMSQDWTDIIAIQPRLGIGLDRSRKVTKEGMLYVANYVSINASIYVIVNGDSKEIKSALDGKISTFGGEGRLVKLHILDDEAFSCDKFEDSKPGVLLSPLPVESATRFIGEFSIIGMGFDLKNNRRKEIVKAILEGSIVINSIPINEYYSIGYGSYVRIFTK</sequence>
<evidence type="ECO:0000313" key="2">
    <source>
        <dbReference type="Proteomes" id="UP000646844"/>
    </source>
</evidence>
<accession>A0A832T9Y6</accession>
<protein>
    <submittedName>
        <fullName evidence="1">Type III-B CRISPR module-associated protein Cmr3</fullName>
    </submittedName>
</protein>
<dbReference type="AlphaFoldDB" id="A0A832T9Y6"/>
<name>A0A832T9Y6_9CREN</name>
<proteinExistence type="predicted"/>
<reference evidence="1" key="1">
    <citation type="journal article" date="2020" name="bioRxiv">
        <title>A rank-normalized archaeal taxonomy based on genome phylogeny resolves widespread incomplete and uneven classifications.</title>
        <authorList>
            <person name="Rinke C."/>
            <person name="Chuvochina M."/>
            <person name="Mussig A.J."/>
            <person name="Chaumeil P.-A."/>
            <person name="Waite D.W."/>
            <person name="Whitman W.B."/>
            <person name="Parks D.H."/>
            <person name="Hugenholtz P."/>
        </authorList>
    </citation>
    <scope>NUCLEOTIDE SEQUENCE</scope>
    <source>
        <strain evidence="1">UBA8838</strain>
    </source>
</reference>
<dbReference type="Pfam" id="PF09700">
    <property type="entry name" value="Cas_Cmr3"/>
    <property type="match status" value="1"/>
</dbReference>
<dbReference type="Proteomes" id="UP000646844">
    <property type="component" value="Unassembled WGS sequence"/>
</dbReference>
<dbReference type="EMBL" id="DUJO01000040">
    <property type="protein sequence ID" value="HII74445.1"/>
    <property type="molecule type" value="Genomic_DNA"/>
</dbReference>
<gene>
    <name evidence="1" type="primary">cmr3</name>
    <name evidence="1" type="ORF">HA332_08765</name>
</gene>
<dbReference type="CDD" id="cd09656">
    <property type="entry name" value="Cmr3_III-B"/>
    <property type="match status" value="1"/>
</dbReference>
<organism evidence="1 2">
    <name type="scientific">Sulfurisphaera tokodaii</name>
    <dbReference type="NCBI Taxonomy" id="111955"/>
    <lineage>
        <taxon>Archaea</taxon>
        <taxon>Thermoproteota</taxon>
        <taxon>Thermoprotei</taxon>
        <taxon>Sulfolobales</taxon>
        <taxon>Sulfolobaceae</taxon>
        <taxon>Sulfurisphaera</taxon>
    </lineage>
</organism>
<dbReference type="NCBIfam" id="TIGR01888">
    <property type="entry name" value="cas_cmr3"/>
    <property type="match status" value="1"/>
</dbReference>
<comment type="caution">
    <text evidence="1">The sequence shown here is derived from an EMBL/GenBank/DDBJ whole genome shotgun (WGS) entry which is preliminary data.</text>
</comment>